<organism evidence="4 5">
    <name type="scientific">Saccharomonospora cyanea NA-134</name>
    <dbReference type="NCBI Taxonomy" id="882082"/>
    <lineage>
        <taxon>Bacteria</taxon>
        <taxon>Bacillati</taxon>
        <taxon>Actinomycetota</taxon>
        <taxon>Actinomycetes</taxon>
        <taxon>Pseudonocardiales</taxon>
        <taxon>Pseudonocardiaceae</taxon>
        <taxon>Saccharomonospora</taxon>
    </lineage>
</organism>
<dbReference type="InterPro" id="IPR023476">
    <property type="entry name" value="Pep_tRNA_hydro_II_dom_sf"/>
</dbReference>
<dbReference type="EMBL" id="CM001440">
    <property type="protein sequence ID" value="EHR62742.1"/>
    <property type="molecule type" value="Genomic_DNA"/>
</dbReference>
<comment type="catalytic activity">
    <reaction evidence="3">
        <text>an N-acyl-L-alpha-aminoacyl-tRNA + H2O = an N-acyl-L-amino acid + a tRNA + H(+)</text>
        <dbReference type="Rhea" id="RHEA:54448"/>
        <dbReference type="Rhea" id="RHEA-COMP:10123"/>
        <dbReference type="Rhea" id="RHEA-COMP:13883"/>
        <dbReference type="ChEBI" id="CHEBI:15377"/>
        <dbReference type="ChEBI" id="CHEBI:15378"/>
        <dbReference type="ChEBI" id="CHEBI:59874"/>
        <dbReference type="ChEBI" id="CHEBI:78442"/>
        <dbReference type="ChEBI" id="CHEBI:138191"/>
        <dbReference type="EC" id="3.1.1.29"/>
    </reaction>
</comment>
<dbReference type="Pfam" id="PF01981">
    <property type="entry name" value="PTH2"/>
    <property type="match status" value="1"/>
</dbReference>
<dbReference type="OrthoDB" id="5184773at2"/>
<dbReference type="GO" id="GO:0004045">
    <property type="term" value="F:peptidyl-tRNA hydrolase activity"/>
    <property type="evidence" value="ECO:0007669"/>
    <property type="project" value="UniProtKB-EC"/>
</dbReference>
<dbReference type="Proteomes" id="UP000002791">
    <property type="component" value="Chromosome"/>
</dbReference>
<protein>
    <recommendedName>
        <fullName evidence="1">peptidyl-tRNA hydrolase</fullName>
        <ecNumber evidence="1">3.1.1.29</ecNumber>
    </recommendedName>
</protein>
<keyword evidence="2" id="KW-0378">Hydrolase</keyword>
<dbReference type="STRING" id="882082.SaccyDRAFT_3918"/>
<dbReference type="Gene3D" id="3.40.1490.10">
    <property type="entry name" value="Bit1"/>
    <property type="match status" value="1"/>
</dbReference>
<dbReference type="InterPro" id="IPR002833">
    <property type="entry name" value="PTH2"/>
</dbReference>
<evidence type="ECO:0000313" key="4">
    <source>
        <dbReference type="EMBL" id="EHR62742.1"/>
    </source>
</evidence>
<evidence type="ECO:0000256" key="3">
    <source>
        <dbReference type="ARBA" id="ARBA00048707"/>
    </source>
</evidence>
<accession>H5XHN3</accession>
<keyword evidence="5" id="KW-1185">Reference proteome</keyword>
<dbReference type="eggNOG" id="COG1990">
    <property type="taxonomic scope" value="Bacteria"/>
</dbReference>
<reference evidence="4 5" key="1">
    <citation type="submission" date="2011-11" db="EMBL/GenBank/DDBJ databases">
        <title>The Noncontiguous Finished sequence of Saccharomonospora cyanea NA-134.</title>
        <authorList>
            <consortium name="US DOE Joint Genome Institute"/>
            <person name="Lucas S."/>
            <person name="Han J."/>
            <person name="Lapidus A."/>
            <person name="Cheng J.-F."/>
            <person name="Goodwin L."/>
            <person name="Pitluck S."/>
            <person name="Peters L."/>
            <person name="Ovchinnikova G."/>
            <person name="Lu M."/>
            <person name="Detter J.C."/>
            <person name="Han C."/>
            <person name="Tapia R."/>
            <person name="Land M."/>
            <person name="Hauser L."/>
            <person name="Kyrpides N."/>
            <person name="Ivanova N."/>
            <person name="Pagani I."/>
            <person name="Brambilla E.-M."/>
            <person name="Klenk H.-P."/>
            <person name="Woyke T."/>
        </authorList>
    </citation>
    <scope>NUCLEOTIDE SEQUENCE [LARGE SCALE GENOMIC DNA]</scope>
    <source>
        <strain evidence="4 5">NA-134</strain>
    </source>
</reference>
<proteinExistence type="predicted"/>
<dbReference type="SUPFAM" id="SSF102462">
    <property type="entry name" value="Peptidyl-tRNA hydrolase II"/>
    <property type="match status" value="1"/>
</dbReference>
<sequence>MTAAEQEPVLEPVAARYAWWLGLPAERTADRDVPPEQVWAMPVVLRMEKSAPPSRTPLLEAAAAAALAVCLHGDARPGGPWYEALHTWTSGHIRKVARRARGAHWDAVQELPGVTMEVDGAQARALLPCRVGDLPREVSRLQISGSDLPADEPGPAPGDRPVLLLNPGVTMSAGKAAAQVGHATMLLAALLDSARLAAWAVQHYRCYVRVAEAEQWARSTAALARPHEAWNEHGLVAVRDAGFTEVEPGTVTVVARRA</sequence>
<dbReference type="RefSeq" id="WP_005458704.1">
    <property type="nucleotide sequence ID" value="NZ_CM001440.1"/>
</dbReference>
<evidence type="ECO:0000256" key="1">
    <source>
        <dbReference type="ARBA" id="ARBA00013260"/>
    </source>
</evidence>
<evidence type="ECO:0000313" key="5">
    <source>
        <dbReference type="Proteomes" id="UP000002791"/>
    </source>
</evidence>
<name>H5XHN3_9PSEU</name>
<dbReference type="EC" id="3.1.1.29" evidence="1"/>
<dbReference type="HOGENOM" id="CLU_090594_0_0_11"/>
<dbReference type="AlphaFoldDB" id="H5XHN3"/>
<evidence type="ECO:0000256" key="2">
    <source>
        <dbReference type="ARBA" id="ARBA00022801"/>
    </source>
</evidence>
<gene>
    <name evidence="4" type="ORF">SaccyDRAFT_3918</name>
</gene>